<name>A0A3E1Y4A5_9BACT</name>
<evidence type="ECO:0000256" key="1">
    <source>
        <dbReference type="SAM" id="SignalP"/>
    </source>
</evidence>
<organism evidence="2 3">
    <name type="scientific">Chitinophaga silvatica</name>
    <dbReference type="NCBI Taxonomy" id="2282649"/>
    <lineage>
        <taxon>Bacteria</taxon>
        <taxon>Pseudomonadati</taxon>
        <taxon>Bacteroidota</taxon>
        <taxon>Chitinophagia</taxon>
        <taxon>Chitinophagales</taxon>
        <taxon>Chitinophagaceae</taxon>
        <taxon>Chitinophaga</taxon>
    </lineage>
</organism>
<evidence type="ECO:0000313" key="2">
    <source>
        <dbReference type="EMBL" id="RFS19493.1"/>
    </source>
</evidence>
<comment type="caution">
    <text evidence="2">The sequence shown here is derived from an EMBL/GenBank/DDBJ whole genome shotgun (WGS) entry which is preliminary data.</text>
</comment>
<dbReference type="OrthoDB" id="5522619at2"/>
<accession>A0A3E1Y4A5</accession>
<dbReference type="EMBL" id="QPMM01000013">
    <property type="protein sequence ID" value="RFS19493.1"/>
    <property type="molecule type" value="Genomic_DNA"/>
</dbReference>
<proteinExistence type="predicted"/>
<feature type="signal peptide" evidence="1">
    <location>
        <begin position="1"/>
        <end position="25"/>
    </location>
</feature>
<protein>
    <submittedName>
        <fullName evidence="2">Uncharacterized protein</fullName>
    </submittedName>
</protein>
<keyword evidence="1" id="KW-0732">Signal</keyword>
<keyword evidence="3" id="KW-1185">Reference proteome</keyword>
<evidence type="ECO:0000313" key="3">
    <source>
        <dbReference type="Proteomes" id="UP000260644"/>
    </source>
</evidence>
<gene>
    <name evidence="2" type="ORF">DVR12_22935</name>
</gene>
<reference evidence="2 3" key="1">
    <citation type="submission" date="2018-07" db="EMBL/GenBank/DDBJ databases">
        <title>Chitinophaga K2CV101002-2 sp. nov., isolated from a monsoon evergreen broad-leaved forest soil.</title>
        <authorList>
            <person name="Lv Y."/>
        </authorList>
    </citation>
    <scope>NUCLEOTIDE SEQUENCE [LARGE SCALE GENOMIC DNA]</scope>
    <source>
        <strain evidence="2 3">GDMCC 1.1288</strain>
    </source>
</reference>
<dbReference type="AlphaFoldDB" id="A0A3E1Y4A5"/>
<dbReference type="RefSeq" id="WP_116978147.1">
    <property type="nucleotide sequence ID" value="NZ_QPMM01000013.1"/>
</dbReference>
<feature type="chain" id="PRO_5017542076" evidence="1">
    <location>
        <begin position="26"/>
        <end position="151"/>
    </location>
</feature>
<dbReference type="Proteomes" id="UP000260644">
    <property type="component" value="Unassembled WGS sequence"/>
</dbReference>
<sequence>MKFNFRCIGCLFVFLLAAGMHCTYAQSETKNLSTLAEKDYCYNEKNPGSNKMICDESGIQSEMHNPSEFTTIDNQQFQPMNKSSKPSAHHSGPVVMEQRASSSILLQQNAILDKYVYLNRSTRDTVTVFVDIYSRGSLMMPVGVKYSGEQN</sequence>